<dbReference type="GO" id="GO:0005737">
    <property type="term" value="C:cytoplasm"/>
    <property type="evidence" value="ECO:0007669"/>
    <property type="project" value="TreeGrafter"/>
</dbReference>
<protein>
    <submittedName>
        <fullName evidence="2">Phenazine biosynthesis protein PhzF family</fullName>
    </submittedName>
</protein>
<name>A0A1N7AUC0_9BACT</name>
<dbReference type="NCBIfam" id="TIGR00654">
    <property type="entry name" value="PhzF_family"/>
    <property type="match status" value="1"/>
</dbReference>
<keyword evidence="3" id="KW-1185">Reference proteome</keyword>
<reference evidence="3" key="1">
    <citation type="submission" date="2017-01" db="EMBL/GenBank/DDBJ databases">
        <authorList>
            <person name="Varghese N."/>
            <person name="Submissions S."/>
        </authorList>
    </citation>
    <scope>NUCLEOTIDE SEQUENCE [LARGE SCALE GENOMIC DNA]</scope>
    <source>
        <strain evidence="3">DM9</strain>
    </source>
</reference>
<sequence length="297" mass="31895">MANLENLTPELYLVKAFTEQPNGGNTAGVVLFADKLSHERRQKIAAMLGLSETAFVSASNVGDVKVEFYTPIKQIPHCGHATVAVFSLLWKKGLLLNGSAVKESIEGPRQISFEGGKVYQAQLPPQYTPIEAAAINPHLIAAALGLPEGFAFPSVPVIASTGVPFLLVPIPDEGTLHQLQPDQELVRSVSDKAGLVGFYAFTTATSLADANARMFAPSYGIPEESATGMAAGPLACYLHDYLQIQKPNFLIHQGYHMRHPSPSQIEVMLQLDGEGHITGLRAGGHGLVIRQMELGDF</sequence>
<dbReference type="SUPFAM" id="SSF54506">
    <property type="entry name" value="Diaminopimelate epimerase-like"/>
    <property type="match status" value="1"/>
</dbReference>
<dbReference type="GO" id="GO:0016853">
    <property type="term" value="F:isomerase activity"/>
    <property type="evidence" value="ECO:0007669"/>
    <property type="project" value="TreeGrafter"/>
</dbReference>
<dbReference type="InterPro" id="IPR003719">
    <property type="entry name" value="Phenazine_PhzF-like"/>
</dbReference>
<evidence type="ECO:0000313" key="2">
    <source>
        <dbReference type="EMBL" id="SIR42664.1"/>
    </source>
</evidence>
<dbReference type="Pfam" id="PF02567">
    <property type="entry name" value="PhzC-PhzF"/>
    <property type="match status" value="1"/>
</dbReference>
<proteinExistence type="predicted"/>
<dbReference type="RefSeq" id="WP_076423095.1">
    <property type="nucleotide sequence ID" value="NZ_FTNM01000006.1"/>
</dbReference>
<organism evidence="2 3">
    <name type="scientific">Pontibacter lucknowensis</name>
    <dbReference type="NCBI Taxonomy" id="1077936"/>
    <lineage>
        <taxon>Bacteria</taxon>
        <taxon>Pseudomonadati</taxon>
        <taxon>Bacteroidota</taxon>
        <taxon>Cytophagia</taxon>
        <taxon>Cytophagales</taxon>
        <taxon>Hymenobacteraceae</taxon>
        <taxon>Pontibacter</taxon>
    </lineage>
</organism>
<dbReference type="Gene3D" id="3.10.310.10">
    <property type="entry name" value="Diaminopimelate Epimerase, Chain A, domain 1"/>
    <property type="match status" value="2"/>
</dbReference>
<feature type="active site" evidence="1">
    <location>
        <position position="52"/>
    </location>
</feature>
<gene>
    <name evidence="2" type="ORF">SAMN05421545_3585</name>
</gene>
<evidence type="ECO:0000313" key="3">
    <source>
        <dbReference type="Proteomes" id="UP000185924"/>
    </source>
</evidence>
<dbReference type="Proteomes" id="UP000185924">
    <property type="component" value="Unassembled WGS sequence"/>
</dbReference>
<dbReference type="AlphaFoldDB" id="A0A1N7AUC0"/>
<dbReference type="OrthoDB" id="9788221at2"/>
<dbReference type="PIRSF" id="PIRSF016184">
    <property type="entry name" value="PhzC_PhzF"/>
    <property type="match status" value="1"/>
</dbReference>
<dbReference type="EMBL" id="FTNM01000006">
    <property type="protein sequence ID" value="SIR42664.1"/>
    <property type="molecule type" value="Genomic_DNA"/>
</dbReference>
<evidence type="ECO:0000256" key="1">
    <source>
        <dbReference type="PIRSR" id="PIRSR016184-1"/>
    </source>
</evidence>
<dbReference type="PANTHER" id="PTHR13774">
    <property type="entry name" value="PHENAZINE BIOSYNTHESIS PROTEIN"/>
    <property type="match status" value="1"/>
</dbReference>
<accession>A0A1N7AUC0</accession>
<dbReference type="STRING" id="1077936.SAMN05421545_3585"/>